<dbReference type="AlphaFoldDB" id="A0A0G3EM93"/>
<evidence type="ECO:0000259" key="3">
    <source>
        <dbReference type="Pfam" id="PF16963"/>
    </source>
</evidence>
<organism evidence="4 5">
    <name type="scientific">Pandoraea thiooxydans</name>
    <dbReference type="NCBI Taxonomy" id="445709"/>
    <lineage>
        <taxon>Bacteria</taxon>
        <taxon>Pseudomonadati</taxon>
        <taxon>Pseudomonadota</taxon>
        <taxon>Betaproteobacteria</taxon>
        <taxon>Burkholderiales</taxon>
        <taxon>Burkholderiaceae</taxon>
        <taxon>Pandoraea</taxon>
    </lineage>
</organism>
<dbReference type="PATRIC" id="fig|445709.3.peg.1610"/>
<keyword evidence="2" id="KW-0812">Transmembrane</keyword>
<evidence type="ECO:0000313" key="5">
    <source>
        <dbReference type="Proteomes" id="UP000036700"/>
    </source>
</evidence>
<dbReference type="KEGG" id="ptx:ABW99_07545"/>
<reference evidence="5" key="1">
    <citation type="submission" date="2015-06" db="EMBL/GenBank/DDBJ databases">
        <authorList>
            <person name="Lim Y.L."/>
            <person name="Ee R."/>
            <person name="Yong D."/>
            <person name="How K.Y."/>
            <person name="Yin W.F."/>
            <person name="Chan K.G."/>
        </authorList>
    </citation>
    <scope>NUCLEOTIDE SEQUENCE [LARGE SCALE GENOMIC DNA]</scope>
    <source>
        <strain evidence="5">DSM 25325</strain>
    </source>
</reference>
<dbReference type="InterPro" id="IPR029016">
    <property type="entry name" value="GAF-like_dom_sf"/>
</dbReference>
<proteinExistence type="predicted"/>
<keyword evidence="2" id="KW-1133">Transmembrane helix</keyword>
<feature type="domain" description="PelD GGDEF" evidence="3">
    <location>
        <begin position="336"/>
        <end position="460"/>
    </location>
</feature>
<dbReference type="Gene3D" id="3.30.450.40">
    <property type="match status" value="1"/>
</dbReference>
<dbReference type="STRING" id="445709.ABW99_07545"/>
<feature type="region of interest" description="Disordered" evidence="1">
    <location>
        <begin position="1"/>
        <end position="20"/>
    </location>
</feature>
<keyword evidence="2" id="KW-0472">Membrane</keyword>
<dbReference type="Proteomes" id="UP000036700">
    <property type="component" value="Chromosome"/>
</dbReference>
<evidence type="ECO:0000256" key="2">
    <source>
        <dbReference type="SAM" id="Phobius"/>
    </source>
</evidence>
<feature type="compositionally biased region" description="Polar residues" evidence="1">
    <location>
        <begin position="1"/>
        <end position="13"/>
    </location>
</feature>
<sequence>MSAVQTDKQTSPPQARASDPLGNVGYYGRLLAPALTRPVAALEVIGVMALVIGFCYLLRPADPLLLHIGFPWLWLVAAIMALRYGALLGVLAGICVTVAWYALYGHVVGAEFPVMFFVGGLALVVISGHFCDIWGNRANRLGSINSYLSDRLVSITNNHYLLRISHDRLEHDVLTRPVTMRDAIMRLRDFSPTHSGAAPDMPLPNIQGMLEFAALTCQIGDASIFPVTKGRVEHVAAASVGEPFELDSDDPLLRDCLEKSALSHLRELDETGRSAYLVCAPLISASGKLVAVLVVRHMAFLSLNQDNLQLLLVLLGYYADSVEHRAMVDAITQRVPDCPYEFALELARLTHMKRASNIDSALVALVFARGTDGDSLFDQVTRTRRALDVLWAVRDDQRQVAITLMPLTDENGINGYLMRTENTLKSQFSTDFERSHVAVHTVAVSSSDPGDVLQRLLQRCGHHG</sequence>
<name>A0A0G3EM93_9BURK</name>
<feature type="transmembrane region" description="Helical" evidence="2">
    <location>
        <begin position="39"/>
        <end position="58"/>
    </location>
</feature>
<dbReference type="InterPro" id="IPR038367">
    <property type="entry name" value="PelD_GGDEF_sf"/>
</dbReference>
<evidence type="ECO:0000256" key="1">
    <source>
        <dbReference type="SAM" id="MobiDB-lite"/>
    </source>
</evidence>
<dbReference type="Gene3D" id="3.30.70.2880">
    <property type="match status" value="1"/>
</dbReference>
<accession>A0A0G3EM93</accession>
<gene>
    <name evidence="4" type="ORF">ABW99_07545</name>
</gene>
<keyword evidence="5" id="KW-1185">Reference proteome</keyword>
<feature type="transmembrane region" description="Helical" evidence="2">
    <location>
        <begin position="70"/>
        <end position="103"/>
    </location>
</feature>
<dbReference type="EMBL" id="CP011568">
    <property type="protein sequence ID" value="AKJ68085.1"/>
    <property type="molecule type" value="Genomic_DNA"/>
</dbReference>
<evidence type="ECO:0000313" key="4">
    <source>
        <dbReference type="EMBL" id="AKJ68085.1"/>
    </source>
</evidence>
<feature type="transmembrane region" description="Helical" evidence="2">
    <location>
        <begin position="115"/>
        <end position="135"/>
    </location>
</feature>
<dbReference type="OrthoDB" id="5442761at2"/>
<dbReference type="Pfam" id="PF16963">
    <property type="entry name" value="PelD_GGDEF"/>
    <property type="match status" value="1"/>
</dbReference>
<protein>
    <recommendedName>
        <fullName evidence="3">PelD GGDEF domain-containing protein</fullName>
    </recommendedName>
</protein>
<dbReference type="InterPro" id="IPR031583">
    <property type="entry name" value="PelD_GGDEF"/>
</dbReference>